<protein>
    <submittedName>
        <fullName evidence="2">Uncharacterized protein</fullName>
    </submittedName>
</protein>
<keyword evidence="1" id="KW-0472">Membrane</keyword>
<sequence>MDIINASFAGVTLILVVISVLFTARQTRELAKQTRISNSVGIATVVLGFNQLTQGSYDLILRRPELRPYFFDNRPCRENDPNRAEVLLLAEVFGDVLEYELSAVDIMPEVPMFTQWHNWPRNMVRYSPVLRELIDRFPDYWPTLRILLMQIREEELAGTVTMPVKPAPGRYAHPLRAALTRPR</sequence>
<dbReference type="EMBL" id="BAAALS010000015">
    <property type="protein sequence ID" value="GAA1759167.1"/>
    <property type="molecule type" value="Genomic_DNA"/>
</dbReference>
<evidence type="ECO:0000256" key="1">
    <source>
        <dbReference type="SAM" id="Phobius"/>
    </source>
</evidence>
<proteinExistence type="predicted"/>
<evidence type="ECO:0000313" key="2">
    <source>
        <dbReference type="EMBL" id="GAA1759167.1"/>
    </source>
</evidence>
<keyword evidence="3" id="KW-1185">Reference proteome</keyword>
<dbReference type="Proteomes" id="UP001500655">
    <property type="component" value="Unassembled WGS sequence"/>
</dbReference>
<feature type="transmembrane region" description="Helical" evidence="1">
    <location>
        <begin position="6"/>
        <end position="24"/>
    </location>
</feature>
<comment type="caution">
    <text evidence="2">The sequence shown here is derived from an EMBL/GenBank/DDBJ whole genome shotgun (WGS) entry which is preliminary data.</text>
</comment>
<gene>
    <name evidence="2" type="ORF">GCM10009681_33000</name>
</gene>
<accession>A0ABN2KLU9</accession>
<keyword evidence="1" id="KW-0812">Transmembrane</keyword>
<reference evidence="2 3" key="1">
    <citation type="journal article" date="2019" name="Int. J. Syst. Evol. Microbiol.">
        <title>The Global Catalogue of Microorganisms (GCM) 10K type strain sequencing project: providing services to taxonomists for standard genome sequencing and annotation.</title>
        <authorList>
            <consortium name="The Broad Institute Genomics Platform"/>
            <consortium name="The Broad Institute Genome Sequencing Center for Infectious Disease"/>
            <person name="Wu L."/>
            <person name="Ma J."/>
        </authorList>
    </citation>
    <scope>NUCLEOTIDE SEQUENCE [LARGE SCALE GENOMIC DNA]</scope>
    <source>
        <strain evidence="2 3">JCM 13249</strain>
    </source>
</reference>
<evidence type="ECO:0000313" key="3">
    <source>
        <dbReference type="Proteomes" id="UP001500655"/>
    </source>
</evidence>
<keyword evidence="1" id="KW-1133">Transmembrane helix</keyword>
<organism evidence="2 3">
    <name type="scientific">Luedemannella helvata</name>
    <dbReference type="NCBI Taxonomy" id="349315"/>
    <lineage>
        <taxon>Bacteria</taxon>
        <taxon>Bacillati</taxon>
        <taxon>Actinomycetota</taxon>
        <taxon>Actinomycetes</taxon>
        <taxon>Micromonosporales</taxon>
        <taxon>Micromonosporaceae</taxon>
        <taxon>Luedemannella</taxon>
    </lineage>
</organism>
<name>A0ABN2KLU9_9ACTN</name>